<evidence type="ECO:0000259" key="3">
    <source>
        <dbReference type="PROSITE" id="PS00662"/>
    </source>
</evidence>
<reference evidence="4 5" key="1">
    <citation type="submission" date="2024-06" db="EMBL/GenBank/DDBJ databases">
        <title>Genomic Encyclopedia of Type Strains, Phase IV (KMG-IV): sequencing the most valuable type-strain genomes for metagenomic binning, comparative biology and taxonomic classification.</title>
        <authorList>
            <person name="Goeker M."/>
        </authorList>
    </citation>
    <scope>NUCLEOTIDE SEQUENCE [LARGE SCALE GENOMIC DNA]</scope>
    <source>
        <strain evidence="4 5">DSM 105042</strain>
    </source>
</reference>
<keyword evidence="5" id="KW-1185">Reference proteome</keyword>
<dbReference type="PANTHER" id="PTHR30486">
    <property type="entry name" value="TWITCHING MOTILITY PROTEIN PILT"/>
    <property type="match status" value="1"/>
</dbReference>
<proteinExistence type="inferred from homology"/>
<dbReference type="RefSeq" id="WP_247245833.1">
    <property type="nucleotide sequence ID" value="NZ_JALJRA010000020.1"/>
</dbReference>
<name>A0ABV2HCY9_9HYPH</name>
<keyword evidence="2" id="KW-0067">ATP-binding</keyword>
<dbReference type="Gene3D" id="3.30.450.90">
    <property type="match status" value="1"/>
</dbReference>
<dbReference type="NCBIfam" id="TIGR02782">
    <property type="entry name" value="TrbB_P"/>
    <property type="match status" value="1"/>
</dbReference>
<organism evidence="4 5">
    <name type="scientific">Pseudorhizobium tarimense</name>
    <dbReference type="NCBI Taxonomy" id="1079109"/>
    <lineage>
        <taxon>Bacteria</taxon>
        <taxon>Pseudomonadati</taxon>
        <taxon>Pseudomonadota</taxon>
        <taxon>Alphaproteobacteria</taxon>
        <taxon>Hyphomicrobiales</taxon>
        <taxon>Rhizobiaceae</taxon>
        <taxon>Rhizobium/Agrobacterium group</taxon>
        <taxon>Pseudorhizobium</taxon>
    </lineage>
</organism>
<dbReference type="CDD" id="cd01130">
    <property type="entry name" value="VirB11-like_ATPase"/>
    <property type="match status" value="1"/>
</dbReference>
<dbReference type="PANTHER" id="PTHR30486:SF6">
    <property type="entry name" value="TYPE IV PILUS RETRACTATION ATPASE PILT"/>
    <property type="match status" value="1"/>
</dbReference>
<dbReference type="InterPro" id="IPR027417">
    <property type="entry name" value="P-loop_NTPase"/>
</dbReference>
<comment type="similarity">
    <text evidence="1">Belongs to the GSP E family.</text>
</comment>
<dbReference type="InterPro" id="IPR001482">
    <property type="entry name" value="T2SS/T4SS_dom"/>
</dbReference>
<dbReference type="Pfam" id="PF00437">
    <property type="entry name" value="T2SSE"/>
    <property type="match status" value="1"/>
</dbReference>
<dbReference type="Gene3D" id="3.40.50.300">
    <property type="entry name" value="P-loop containing nucleotide triphosphate hydrolases"/>
    <property type="match status" value="1"/>
</dbReference>
<evidence type="ECO:0000313" key="5">
    <source>
        <dbReference type="Proteomes" id="UP001549031"/>
    </source>
</evidence>
<feature type="domain" description="Bacterial type II secretion system protein E" evidence="3">
    <location>
        <begin position="213"/>
        <end position="227"/>
    </location>
</feature>
<keyword evidence="2" id="KW-0547">Nucleotide-binding</keyword>
<evidence type="ECO:0000313" key="4">
    <source>
        <dbReference type="EMBL" id="MET3588067.1"/>
    </source>
</evidence>
<dbReference type="SUPFAM" id="SSF52540">
    <property type="entry name" value="P-loop containing nucleoside triphosphate hydrolases"/>
    <property type="match status" value="1"/>
</dbReference>
<accession>A0ABV2HCY9</accession>
<comment type="caution">
    <text evidence="4">The sequence shown here is derived from an EMBL/GenBank/DDBJ whole genome shotgun (WGS) entry which is preliminary data.</text>
</comment>
<dbReference type="EMBL" id="JBEPLJ010000019">
    <property type="protein sequence ID" value="MET3588067.1"/>
    <property type="molecule type" value="Genomic_DNA"/>
</dbReference>
<gene>
    <name evidence="4" type="ORF">ABID21_004200</name>
</gene>
<evidence type="ECO:0000256" key="2">
    <source>
        <dbReference type="ARBA" id="ARBA00022840"/>
    </source>
</evidence>
<evidence type="ECO:0000256" key="1">
    <source>
        <dbReference type="ARBA" id="ARBA00006611"/>
    </source>
</evidence>
<dbReference type="InterPro" id="IPR014149">
    <property type="entry name" value="Conjug-transfer_TrbB"/>
</dbReference>
<dbReference type="Proteomes" id="UP001549031">
    <property type="component" value="Unassembled WGS sequence"/>
</dbReference>
<protein>
    <submittedName>
        <fullName evidence="4">Type IV secretion system protein VirB11</fullName>
    </submittedName>
</protein>
<sequence length="321" mass="34347">MTPSKSSDRLIRKLSAALGTAVCDALNDSEVVEIMLNPDGKLFLERLGERITLIGDLSAEAAEVAIGAVAHALGAYADRGHPIVSGELPLAGRYRFEGLLPPVVSSPSFSIRRHLTRVLSLDDYVVASILTPAQAQTIREAVQTRRNIIVSGGTGSGKTTLATTIIGEMIRHSPQDRLVMLEDTPEIQCSAANIVSLRTSAAIDMSKLLRSALRLRPDRIVVGEVRDGAALSLLKAWNTGHPGGVATVHSNTARSTLQRLEQLTGEVSQQPMCAIIGEAVDVVISIERTAKGRRISEILQVTRFAGGEYQCASYGEIRHAA</sequence>
<dbReference type="InterPro" id="IPR050921">
    <property type="entry name" value="T4SS_GSP_E_ATPase"/>
</dbReference>
<dbReference type="PROSITE" id="PS00662">
    <property type="entry name" value="T2SP_E"/>
    <property type="match status" value="1"/>
</dbReference>